<dbReference type="CDD" id="cd03024">
    <property type="entry name" value="DsbA_FrnE"/>
    <property type="match status" value="1"/>
</dbReference>
<reference evidence="2 3" key="1">
    <citation type="submission" date="2016-09" db="EMBL/GenBank/DDBJ databases">
        <title>Complete genome sequence of the Lysinibacillus sphaericus LMG 22257, a specie of Bacillus with ureolytic activity that can effectively biodeposit calcium carbonate.</title>
        <authorList>
            <person name="Yan W."/>
        </authorList>
    </citation>
    <scope>NUCLEOTIDE SEQUENCE [LARGE SCALE GENOMIC DNA]</scope>
    <source>
        <strain evidence="2 3">LMG 22257</strain>
    </source>
</reference>
<dbReference type="PANTHER" id="PTHR13887">
    <property type="entry name" value="GLUTATHIONE S-TRANSFERASE KAPPA"/>
    <property type="match status" value="1"/>
</dbReference>
<keyword evidence="3" id="KW-1185">Reference proteome</keyword>
<dbReference type="PANTHER" id="PTHR13887:SF41">
    <property type="entry name" value="THIOREDOXIN SUPERFAMILY PROTEIN"/>
    <property type="match status" value="1"/>
</dbReference>
<dbReference type="InterPro" id="IPR036249">
    <property type="entry name" value="Thioredoxin-like_sf"/>
</dbReference>
<proteinExistence type="predicted"/>
<dbReference type="SUPFAM" id="SSF52833">
    <property type="entry name" value="Thioredoxin-like"/>
    <property type="match status" value="1"/>
</dbReference>
<gene>
    <name evidence="2" type="ORF">BI350_02750</name>
</gene>
<evidence type="ECO:0000313" key="3">
    <source>
        <dbReference type="Proteomes" id="UP000185746"/>
    </source>
</evidence>
<name>A0A1D8JD55_9BACL</name>
<dbReference type="KEGG" id="surl:BI350_02750"/>
<dbReference type="Gene3D" id="3.40.30.10">
    <property type="entry name" value="Glutaredoxin"/>
    <property type="match status" value="1"/>
</dbReference>
<evidence type="ECO:0000313" key="2">
    <source>
        <dbReference type="EMBL" id="AOV06632.1"/>
    </source>
</evidence>
<dbReference type="EMBL" id="CP017560">
    <property type="protein sequence ID" value="AOV06632.1"/>
    <property type="molecule type" value="Genomic_DNA"/>
</dbReference>
<sequence>MKIEVWSDYVCPFCYIGKRRLEDAIKESGLEEVEVIYKAFELEPNSIATSDESMIKVLAEKYKISIEEAKAMTDNVALQAQSVGLNYDFKKMRPANTFHAHRLAKFAEQEGLGEQMTEQLLHAYFIEGEKIGMFETLVELAKKLGLSEERTNEMLHSEEFVDEVKADIKEAGQIGVQGVPFFVINRKYAISGAQPTETFVKALQKAANETV</sequence>
<dbReference type="Proteomes" id="UP000185746">
    <property type="component" value="Chromosome"/>
</dbReference>
<accession>A0A1D8JD55</accession>
<organism evidence="2 3">
    <name type="scientific">Sporosarcina ureilytica</name>
    <dbReference type="NCBI Taxonomy" id="298596"/>
    <lineage>
        <taxon>Bacteria</taxon>
        <taxon>Bacillati</taxon>
        <taxon>Bacillota</taxon>
        <taxon>Bacilli</taxon>
        <taxon>Bacillales</taxon>
        <taxon>Caryophanaceae</taxon>
        <taxon>Sporosarcina</taxon>
    </lineage>
</organism>
<dbReference type="Pfam" id="PF01323">
    <property type="entry name" value="DSBA"/>
    <property type="match status" value="1"/>
</dbReference>
<feature type="domain" description="DSBA-like thioredoxin" evidence="1">
    <location>
        <begin position="3"/>
        <end position="204"/>
    </location>
</feature>
<dbReference type="AlphaFoldDB" id="A0A1D8JD55"/>
<dbReference type="InterPro" id="IPR001853">
    <property type="entry name" value="DSBA-like_thioredoxin_dom"/>
</dbReference>
<dbReference type="RefSeq" id="WP_075526741.1">
    <property type="nucleotide sequence ID" value="NZ_CP017560.1"/>
</dbReference>
<dbReference type="GO" id="GO:0016491">
    <property type="term" value="F:oxidoreductase activity"/>
    <property type="evidence" value="ECO:0007669"/>
    <property type="project" value="InterPro"/>
</dbReference>
<protein>
    <submittedName>
        <fullName evidence="2">Disulfide bond formation protein DsbA</fullName>
    </submittedName>
</protein>
<evidence type="ECO:0000259" key="1">
    <source>
        <dbReference type="Pfam" id="PF01323"/>
    </source>
</evidence>